<accession>A0A817A6Y6</accession>
<comment type="caution">
    <text evidence="2">The sequence shown here is derived from an EMBL/GenBank/DDBJ whole genome shotgun (WGS) entry which is preliminary data.</text>
</comment>
<sequence>MASRYQKPALREFLLMHAQIRKRLCSDKEIFDPCLKLSYLTSLEKATLISWSSDTNVDKGLNLFILLHYLSSINNNSYYYHYVNNGNPDGTNMFGHVIGTSGSGKSSALTPHMDALGRALAQMDVKQEYTQYPNKSNDILFEQPFIISNATALHIYRSLTYGNRLLCSTECDTLLSNLGVYGNQYNDPRYAENVNMLIQMFDGTKHQNRSTLSTSYVIPEGRRASIIGASVGDPYARVSQQHYEGTGIIGAHNRFTHYACPVMKAIKTNAGSTGVISNMVPSLQHVYIVSILIGQVEYVARQNVYDKSEKKQMSMLNADVEDKWKRLRSTANREYYHSPSQIEVELEELEDDATLEQSKSAFYYMFNRVYNQWEEATLTEKEEHEAIIDFKNSTKIPRFICNFARFRSIMNILWHDDVYPFIEISEVIKPPYCVSGNFIEAVKNVIDKVFSPNLRKSDGTKILIIEKDTAIMGDLFFGHVDYVSRQLFDISTIHDKFNPSTITPRLLKSTLKCFATYNSLYADASIIILSKFVFFSISSFSYHRKFHNKKDQLNMVLQYLVANGLIFQTSSTGRFIKGVQLSYAMMPPNQIKQNNLSIEALAKLNLNIYNYEDLWMQCCLPAPEVAAKLEKSAMNHIKLHLIDYISIIHRLGDAKDPIAREILKPGLIIGQIGIDFDSNKFSLAPEHSIRFNDDDEIMKNLNRLCIRVSGENVGLFDSTTSSTINGNNSMTKMPLVDKTCIPLVYDYGQVPTEQAGAIDSNDLFSNEYHQTTISQRQFTSNKEADTALIEFDTDDNSIDDCIFLLEKIKTDLENDVNKSNTFPNGSTTIQQSTNIKSSETYDNLAHIASNSILSYGKSFTIQTNNNKISDDFSSTEFDYSNVDPMIISDIDHSLCYQQYSNKELFSKSFSPIVVEYHIGKEDQTIDSDSMMIDTSPNFQASSPIEMISIQQNRISETLSSSFNEETSQSSKNFDIIALSKRLMIKPFIVFTQTDVTRLFNSAEKKIAPTKKVFKSEVGYLKLFPASESLSQTASFEVKLREKVGITFDDYVKKVFSGENVSMSISVINNIFNTAHHNWLLNRNWFDKLNEGYTSVYYQNKIICPDSKMSLVMVTLASTSNDNVHDALDRPKCKLTASERTSKELRRLGVKRKKELDVEHTPKRQRKRRRFHDEE</sequence>
<feature type="region of interest" description="Disordered" evidence="1">
    <location>
        <begin position="1152"/>
        <end position="1174"/>
    </location>
</feature>
<dbReference type="AlphaFoldDB" id="A0A817A6Y6"/>
<gene>
    <name evidence="2" type="ORF">XDN619_LOCUS34465</name>
</gene>
<dbReference type="Proteomes" id="UP000663887">
    <property type="component" value="Unassembled WGS sequence"/>
</dbReference>
<name>A0A817A6Y6_9BILA</name>
<reference evidence="2" key="1">
    <citation type="submission" date="2021-02" db="EMBL/GenBank/DDBJ databases">
        <authorList>
            <person name="Nowell W R."/>
        </authorList>
    </citation>
    <scope>NUCLEOTIDE SEQUENCE</scope>
</reference>
<proteinExistence type="predicted"/>
<feature type="compositionally biased region" description="Basic residues" evidence="1">
    <location>
        <begin position="1162"/>
        <end position="1174"/>
    </location>
</feature>
<protein>
    <submittedName>
        <fullName evidence="2">Uncharacterized protein</fullName>
    </submittedName>
</protein>
<organism evidence="2 3">
    <name type="scientific">Rotaria magnacalcarata</name>
    <dbReference type="NCBI Taxonomy" id="392030"/>
    <lineage>
        <taxon>Eukaryota</taxon>
        <taxon>Metazoa</taxon>
        <taxon>Spiralia</taxon>
        <taxon>Gnathifera</taxon>
        <taxon>Rotifera</taxon>
        <taxon>Eurotatoria</taxon>
        <taxon>Bdelloidea</taxon>
        <taxon>Philodinida</taxon>
        <taxon>Philodinidae</taxon>
        <taxon>Rotaria</taxon>
    </lineage>
</organism>
<evidence type="ECO:0000313" key="3">
    <source>
        <dbReference type="Proteomes" id="UP000663887"/>
    </source>
</evidence>
<evidence type="ECO:0000313" key="2">
    <source>
        <dbReference type="EMBL" id="CAF2233606.1"/>
    </source>
</evidence>
<evidence type="ECO:0000256" key="1">
    <source>
        <dbReference type="SAM" id="MobiDB-lite"/>
    </source>
</evidence>
<dbReference type="EMBL" id="CAJNRG010017543">
    <property type="protein sequence ID" value="CAF2233606.1"/>
    <property type="molecule type" value="Genomic_DNA"/>
</dbReference>